<dbReference type="PANTHER" id="PTHR46382:SF1">
    <property type="entry name" value="PHOSPHATIDATE CYTIDYLYLTRANSFERASE"/>
    <property type="match status" value="1"/>
</dbReference>
<evidence type="ECO:0000256" key="11">
    <source>
        <dbReference type="ARBA" id="ARBA00022692"/>
    </source>
</evidence>
<keyword evidence="11 18" id="KW-0812">Transmembrane</keyword>
<dbReference type="InterPro" id="IPR000374">
    <property type="entry name" value="PC_trans"/>
</dbReference>
<comment type="subcellular location">
    <subcellularLocation>
        <location evidence="2">Cell membrane</location>
        <topology evidence="2">Multi-pass membrane protein</topology>
    </subcellularLocation>
</comment>
<protein>
    <recommendedName>
        <fullName evidence="7 18">Phosphatidate cytidylyltransferase</fullName>
        <ecNumber evidence="6 18">2.7.7.41</ecNumber>
    </recommendedName>
</protein>
<keyword evidence="9" id="KW-0444">Lipid biosynthesis</keyword>
<feature type="transmembrane region" description="Helical" evidence="19">
    <location>
        <begin position="20"/>
        <end position="43"/>
    </location>
</feature>
<comment type="caution">
    <text evidence="20">The sequence shown here is derived from an EMBL/GenBank/DDBJ whole genome shotgun (WGS) entry which is preliminary data.</text>
</comment>
<keyword evidence="13 19" id="KW-1133">Transmembrane helix</keyword>
<keyword evidence="12 18" id="KW-0548">Nucleotidyltransferase</keyword>
<dbReference type="Proteomes" id="UP001298424">
    <property type="component" value="Unassembled WGS sequence"/>
</dbReference>
<accession>A0ABS9NM12</accession>
<feature type="transmembrane region" description="Helical" evidence="19">
    <location>
        <begin position="135"/>
        <end position="153"/>
    </location>
</feature>
<evidence type="ECO:0000256" key="5">
    <source>
        <dbReference type="ARBA" id="ARBA00010185"/>
    </source>
</evidence>
<evidence type="ECO:0000256" key="6">
    <source>
        <dbReference type="ARBA" id="ARBA00012487"/>
    </source>
</evidence>
<feature type="transmembrane region" description="Helical" evidence="19">
    <location>
        <begin position="174"/>
        <end position="194"/>
    </location>
</feature>
<evidence type="ECO:0000256" key="3">
    <source>
        <dbReference type="ARBA" id="ARBA00005119"/>
    </source>
</evidence>
<keyword evidence="17" id="KW-1208">Phospholipid metabolism</keyword>
<dbReference type="GO" id="GO:0016779">
    <property type="term" value="F:nucleotidyltransferase activity"/>
    <property type="evidence" value="ECO:0007669"/>
    <property type="project" value="UniProtKB-KW"/>
</dbReference>
<keyword evidence="21" id="KW-1185">Reference proteome</keyword>
<evidence type="ECO:0000313" key="21">
    <source>
        <dbReference type="Proteomes" id="UP001298424"/>
    </source>
</evidence>
<organism evidence="20 21">
    <name type="scientific">Kingella pumchi</name>
    <dbReference type="NCBI Taxonomy" id="2779506"/>
    <lineage>
        <taxon>Bacteria</taxon>
        <taxon>Pseudomonadati</taxon>
        <taxon>Pseudomonadota</taxon>
        <taxon>Betaproteobacteria</taxon>
        <taxon>Neisseriales</taxon>
        <taxon>Neisseriaceae</taxon>
        <taxon>Kingella</taxon>
    </lineage>
</organism>
<keyword evidence="8" id="KW-1003">Cell membrane</keyword>
<name>A0ABS9NM12_9NEIS</name>
<feature type="transmembrane region" description="Helical" evidence="19">
    <location>
        <begin position="107"/>
        <end position="123"/>
    </location>
</feature>
<evidence type="ECO:0000313" key="20">
    <source>
        <dbReference type="EMBL" id="MCG6503841.1"/>
    </source>
</evidence>
<keyword evidence="14" id="KW-0443">Lipid metabolism</keyword>
<comment type="pathway">
    <text evidence="3 18">Phospholipid metabolism; CDP-diacylglycerol biosynthesis; CDP-diacylglycerol from sn-glycerol 3-phosphate: step 3/3.</text>
</comment>
<evidence type="ECO:0000256" key="17">
    <source>
        <dbReference type="ARBA" id="ARBA00023264"/>
    </source>
</evidence>
<dbReference type="PANTHER" id="PTHR46382">
    <property type="entry name" value="PHOSPHATIDATE CYTIDYLYLTRANSFERASE"/>
    <property type="match status" value="1"/>
</dbReference>
<gene>
    <name evidence="20" type="ORF">MB824_04940</name>
</gene>
<evidence type="ECO:0000256" key="12">
    <source>
        <dbReference type="ARBA" id="ARBA00022695"/>
    </source>
</evidence>
<dbReference type="Pfam" id="PF01148">
    <property type="entry name" value="CTP_transf_1"/>
    <property type="match status" value="1"/>
</dbReference>
<evidence type="ECO:0000256" key="16">
    <source>
        <dbReference type="ARBA" id="ARBA00023209"/>
    </source>
</evidence>
<evidence type="ECO:0000256" key="18">
    <source>
        <dbReference type="RuleBase" id="RU003938"/>
    </source>
</evidence>
<evidence type="ECO:0000256" key="15">
    <source>
        <dbReference type="ARBA" id="ARBA00023136"/>
    </source>
</evidence>
<evidence type="ECO:0000256" key="8">
    <source>
        <dbReference type="ARBA" id="ARBA00022475"/>
    </source>
</evidence>
<feature type="transmembrane region" description="Helical" evidence="19">
    <location>
        <begin position="55"/>
        <end position="72"/>
    </location>
</feature>
<feature type="transmembrane region" description="Helical" evidence="19">
    <location>
        <begin position="200"/>
        <end position="220"/>
    </location>
</feature>
<feature type="transmembrane region" description="Helical" evidence="19">
    <location>
        <begin position="78"/>
        <end position="95"/>
    </location>
</feature>
<evidence type="ECO:0000256" key="19">
    <source>
        <dbReference type="SAM" id="Phobius"/>
    </source>
</evidence>
<sequence length="265" mass="28947">MLKQRILTALVLLPLMLGMLFYAPAALWAAFAALIALLALWEYGRMCRLSEKQSNRYLAASAFFMLTAYLGGWQLPPLIWFLVLLGWLAGAPLWLRRKWPLPQQGNAMLLGWGLLLPFWFALLDLRPDTAAAPKLLALMALVWLADVAAYFVGRACGKRKLAPAISPGKSWEGALGGAAAVLVYACWLRGNGWLFENLSWPATVLAALVLTVVSIEGDLLESWFKRSAGIKDSSSLLPGHGGVYDRTDSLIAVLAVYAAVQNLFG</sequence>
<evidence type="ECO:0000256" key="13">
    <source>
        <dbReference type="ARBA" id="ARBA00022989"/>
    </source>
</evidence>
<keyword evidence="15 19" id="KW-0472">Membrane</keyword>
<keyword evidence="10 18" id="KW-0808">Transferase</keyword>
<comment type="similarity">
    <text evidence="5 18">Belongs to the CDS family.</text>
</comment>
<evidence type="ECO:0000256" key="1">
    <source>
        <dbReference type="ARBA" id="ARBA00001698"/>
    </source>
</evidence>
<dbReference type="PROSITE" id="PS01315">
    <property type="entry name" value="CDS"/>
    <property type="match status" value="1"/>
</dbReference>
<proteinExistence type="inferred from homology"/>
<evidence type="ECO:0000256" key="14">
    <source>
        <dbReference type="ARBA" id="ARBA00023098"/>
    </source>
</evidence>
<evidence type="ECO:0000256" key="4">
    <source>
        <dbReference type="ARBA" id="ARBA00005189"/>
    </source>
</evidence>
<evidence type="ECO:0000256" key="10">
    <source>
        <dbReference type="ARBA" id="ARBA00022679"/>
    </source>
</evidence>
<dbReference type="EC" id="2.7.7.41" evidence="6 18"/>
<comment type="pathway">
    <text evidence="4">Lipid metabolism.</text>
</comment>
<evidence type="ECO:0000256" key="9">
    <source>
        <dbReference type="ARBA" id="ARBA00022516"/>
    </source>
</evidence>
<dbReference type="EMBL" id="JAKOOW010000021">
    <property type="protein sequence ID" value="MCG6503841.1"/>
    <property type="molecule type" value="Genomic_DNA"/>
</dbReference>
<reference evidence="20 21" key="1">
    <citation type="submission" date="2022-02" db="EMBL/GenBank/DDBJ databases">
        <title>Genome sequence data of Kingella unionensis sp. nov. strain CICC 24913 (CCUG 75125).</title>
        <authorList>
            <person name="Xiao M."/>
        </authorList>
    </citation>
    <scope>NUCLEOTIDE SEQUENCE [LARGE SCALE GENOMIC DNA]</scope>
    <source>
        <strain evidence="20 21">CICC 24913</strain>
    </source>
</reference>
<dbReference type="RefSeq" id="WP_238746453.1">
    <property type="nucleotide sequence ID" value="NZ_JAKOOW010000021.1"/>
</dbReference>
<evidence type="ECO:0000256" key="2">
    <source>
        <dbReference type="ARBA" id="ARBA00004651"/>
    </source>
</evidence>
<comment type="catalytic activity">
    <reaction evidence="1 18">
        <text>a 1,2-diacyl-sn-glycero-3-phosphate + CTP + H(+) = a CDP-1,2-diacyl-sn-glycerol + diphosphate</text>
        <dbReference type="Rhea" id="RHEA:16229"/>
        <dbReference type="ChEBI" id="CHEBI:15378"/>
        <dbReference type="ChEBI" id="CHEBI:33019"/>
        <dbReference type="ChEBI" id="CHEBI:37563"/>
        <dbReference type="ChEBI" id="CHEBI:58332"/>
        <dbReference type="ChEBI" id="CHEBI:58608"/>
        <dbReference type="EC" id="2.7.7.41"/>
    </reaction>
</comment>
<evidence type="ECO:0000256" key="7">
    <source>
        <dbReference type="ARBA" id="ARBA00019373"/>
    </source>
</evidence>
<keyword evidence="16" id="KW-0594">Phospholipid biosynthesis</keyword>